<evidence type="ECO:0000313" key="3">
    <source>
        <dbReference type="Proteomes" id="UP001152795"/>
    </source>
</evidence>
<organism evidence="2 3">
    <name type="scientific">Paramuricea clavata</name>
    <name type="common">Red gorgonian</name>
    <name type="synonym">Violescent sea-whip</name>
    <dbReference type="NCBI Taxonomy" id="317549"/>
    <lineage>
        <taxon>Eukaryota</taxon>
        <taxon>Metazoa</taxon>
        <taxon>Cnidaria</taxon>
        <taxon>Anthozoa</taxon>
        <taxon>Octocorallia</taxon>
        <taxon>Malacalcyonacea</taxon>
        <taxon>Plexauridae</taxon>
        <taxon>Paramuricea</taxon>
    </lineage>
</organism>
<evidence type="ECO:0000313" key="2">
    <source>
        <dbReference type="EMBL" id="CAB4010429.1"/>
    </source>
</evidence>
<comment type="caution">
    <text evidence="2">The sequence shown here is derived from an EMBL/GenBank/DDBJ whole genome shotgun (WGS) entry which is preliminary data.</text>
</comment>
<dbReference type="OrthoDB" id="10587276at2759"/>
<reference evidence="2" key="1">
    <citation type="submission" date="2020-04" db="EMBL/GenBank/DDBJ databases">
        <authorList>
            <person name="Alioto T."/>
            <person name="Alioto T."/>
            <person name="Gomez Garrido J."/>
        </authorList>
    </citation>
    <scope>NUCLEOTIDE SEQUENCE</scope>
    <source>
        <strain evidence="2">A484AB</strain>
    </source>
</reference>
<accession>A0A7D9EK89</accession>
<gene>
    <name evidence="2" type="ORF">PACLA_8A039286</name>
</gene>
<proteinExistence type="predicted"/>
<dbReference type="AlphaFoldDB" id="A0A7D9EK89"/>
<keyword evidence="3" id="KW-1185">Reference proteome</keyword>
<sequence>MTLVCSNLHKRHGCKCLHNCEALLNVAIIVNEEGFIKLKDAAELCSPNVKYTPAHARRKMLRMPCAVIGTGSLLEGTSCLYLVEKQSPATLYLLQSLLKEACIKKQTNKGLTKEDVKKLLNLAESESERKRLKYAVVKSSGISSTKAKAVYGFDDMTSKINDVEKAMEEACAIRQAIEDIANTKEKSILLPLGISESSESGSDTESETDCESSSAITDSTCLPNNRKDNSDEEITPVRQSMLEDLKENEFGYNSDSSSEITSESESTGEVCAGVVKAPGVHAKNAAQHYADLQMLEKNEETREVFWNSETQERKEIECARVDRSFDEGKKEEREKQKKDHPENYARAQAIWNLRKRHMRTDVPLKYIFCLSCCYQPDCEHSLCRKGKPSEEPTWYVGGPPLSFIPVPCPDPERCYGSEQCSECNGACYGHYLKLDELWKYTSEVM</sequence>
<name>A0A7D9EK89_PARCT</name>
<dbReference type="EMBL" id="CACRXK020006783">
    <property type="protein sequence ID" value="CAB4010429.1"/>
    <property type="molecule type" value="Genomic_DNA"/>
</dbReference>
<feature type="region of interest" description="Disordered" evidence="1">
    <location>
        <begin position="193"/>
        <end position="234"/>
    </location>
</feature>
<dbReference type="Proteomes" id="UP001152795">
    <property type="component" value="Unassembled WGS sequence"/>
</dbReference>
<evidence type="ECO:0000256" key="1">
    <source>
        <dbReference type="SAM" id="MobiDB-lite"/>
    </source>
</evidence>
<protein>
    <submittedName>
        <fullName evidence="2">Uncharacterized protein</fullName>
    </submittedName>
</protein>